<dbReference type="SMART" id="SM00421">
    <property type="entry name" value="HTH_LUXR"/>
    <property type="match status" value="1"/>
</dbReference>
<feature type="domain" description="HTH luxR-type" evidence="4">
    <location>
        <begin position="825"/>
        <end position="887"/>
    </location>
</feature>
<keyword evidence="2" id="KW-0067">ATP-binding</keyword>
<dbReference type="GO" id="GO:0005524">
    <property type="term" value="F:ATP binding"/>
    <property type="evidence" value="ECO:0007669"/>
    <property type="project" value="UniProtKB-KW"/>
</dbReference>
<sequence>MPAGDGSGTARGGVGSSGGGVRAAGGGVLVLRGDPGIGKSALLDQAAAAASGSTVLRCAGVPSEADIPYAGVHQLLGSPLDGPAVLARLIDLAPVACFIDDAQWLDDASARALRYAARRLPPASTALPPVSTALPPAPGVLLSVPKVAPSAPAAPPPAPAAPPPAPAAPRPVSAAPRLAPSVVPSAPIVVPSAPIVGPSAPGVGPSAAIVMIFAARDEFDSADLPAHRLGPLRADAAERLVADLPASARARVLAEAAGNPLALLELPRTFPDHRPLPLPPRIQAAFAARLDALPPPTRAALHFVAADPEADLATLFACGCTAEALAIAEEAGLIEVVGARVAFTHPLLRAAVYRRPTFDRRLSVHRALAAAVTDPVRRAWHLADAATGPDEEAAAALEAVGAWERAADLSADATARDARLVAAAYAADSDDRARALLDRLPRDRAPALRARLAFAAGDAATAHDILVTAAAKASKPEAGELLVAAARNAWLLGDGPRLAEIARLLHARGLRAAAGLEAVRAAVEGDPVSQEGRQVIANLIADRDGPPEARRTAEFVAGLVGAFEGSSDPAAALYLGRFDEALASVGSGHSAALTASAGSRPWVALAGSGHSTGVGAATRLGAAATGSGAVGSGGAGVSGASSASGAGEAGIRAWLAAVRGDDEECVRLAATADRVWAEWALALLDLARGRADAASDRFERLPAAAPVFLVPDRVEAAVRAGRPAVAADAAARLEAWPWPSNWATAAQHRCRAVLGTAASADTDLPWEAARTHLVLGERLRRERRKTEARGHLRAAAELFDRLGAAPWAERARAELRAAGEAVAEARAGRNTLSPQERQIVRLAAAGRTNREIAAMLFISPKTVSYHLYRAFPKLGVTSRTQLARLTL</sequence>
<evidence type="ECO:0000256" key="1">
    <source>
        <dbReference type="ARBA" id="ARBA00022741"/>
    </source>
</evidence>
<dbReference type="InterPro" id="IPR027417">
    <property type="entry name" value="P-loop_NTPase"/>
</dbReference>
<dbReference type="Pfam" id="PF00196">
    <property type="entry name" value="GerE"/>
    <property type="match status" value="1"/>
</dbReference>
<dbReference type="PANTHER" id="PTHR16305:SF35">
    <property type="entry name" value="TRANSCRIPTIONAL ACTIVATOR DOMAIN"/>
    <property type="match status" value="1"/>
</dbReference>
<comment type="caution">
    <text evidence="5">The sequence shown here is derived from an EMBL/GenBank/DDBJ whole genome shotgun (WGS) entry which is preliminary data.</text>
</comment>
<protein>
    <recommendedName>
        <fullName evidence="4">HTH luxR-type domain-containing protein</fullName>
    </recommendedName>
</protein>
<keyword evidence="6" id="KW-1185">Reference proteome</keyword>
<dbReference type="SUPFAM" id="SSF52540">
    <property type="entry name" value="P-loop containing nucleoside triphosphate hydrolases"/>
    <property type="match status" value="1"/>
</dbReference>
<dbReference type="GO" id="GO:0006355">
    <property type="term" value="P:regulation of DNA-templated transcription"/>
    <property type="evidence" value="ECO:0007669"/>
    <property type="project" value="InterPro"/>
</dbReference>
<dbReference type="InterPro" id="IPR000792">
    <property type="entry name" value="Tscrpt_reg_LuxR_C"/>
</dbReference>
<feature type="compositionally biased region" description="Pro residues" evidence="3">
    <location>
        <begin position="152"/>
        <end position="169"/>
    </location>
</feature>
<evidence type="ECO:0000256" key="2">
    <source>
        <dbReference type="ARBA" id="ARBA00022840"/>
    </source>
</evidence>
<dbReference type="CDD" id="cd06170">
    <property type="entry name" value="LuxR_C_like"/>
    <property type="match status" value="1"/>
</dbReference>
<reference evidence="5" key="1">
    <citation type="journal article" date="2014" name="Int. J. Syst. Evol. Microbiol.">
        <title>Complete genome sequence of Corynebacterium casei LMG S-19264T (=DSM 44701T), isolated from a smear-ripened cheese.</title>
        <authorList>
            <consortium name="US DOE Joint Genome Institute (JGI-PGF)"/>
            <person name="Walter F."/>
            <person name="Albersmeier A."/>
            <person name="Kalinowski J."/>
            <person name="Ruckert C."/>
        </authorList>
    </citation>
    <scope>NUCLEOTIDE SEQUENCE</scope>
    <source>
        <strain evidence="5">VKM Ac-1321</strain>
    </source>
</reference>
<dbReference type="PANTHER" id="PTHR16305">
    <property type="entry name" value="TESTICULAR SOLUBLE ADENYLYL CYCLASE"/>
    <property type="match status" value="1"/>
</dbReference>
<dbReference type="SUPFAM" id="SSF46894">
    <property type="entry name" value="C-terminal effector domain of the bipartite response regulators"/>
    <property type="match status" value="1"/>
</dbReference>
<evidence type="ECO:0000313" key="6">
    <source>
        <dbReference type="Proteomes" id="UP001143480"/>
    </source>
</evidence>
<dbReference type="Proteomes" id="UP001143480">
    <property type="component" value="Unassembled WGS sequence"/>
</dbReference>
<accession>A0A9W6NJH4</accession>
<dbReference type="PROSITE" id="PS00622">
    <property type="entry name" value="HTH_LUXR_1"/>
    <property type="match status" value="1"/>
</dbReference>
<dbReference type="PROSITE" id="PS50043">
    <property type="entry name" value="HTH_LUXR_2"/>
    <property type="match status" value="1"/>
</dbReference>
<dbReference type="Gene3D" id="1.10.10.10">
    <property type="entry name" value="Winged helix-like DNA-binding domain superfamily/Winged helix DNA-binding domain"/>
    <property type="match status" value="1"/>
</dbReference>
<reference evidence="5" key="2">
    <citation type="submission" date="2023-01" db="EMBL/GenBank/DDBJ databases">
        <authorList>
            <person name="Sun Q."/>
            <person name="Evtushenko L."/>
        </authorList>
    </citation>
    <scope>NUCLEOTIDE SEQUENCE</scope>
    <source>
        <strain evidence="5">VKM Ac-1321</strain>
    </source>
</reference>
<gene>
    <name evidence="5" type="ORF">GCM10017581_004320</name>
</gene>
<dbReference type="InterPro" id="IPR036388">
    <property type="entry name" value="WH-like_DNA-bd_sf"/>
</dbReference>
<name>A0A9W6NJH4_9ACTN</name>
<feature type="region of interest" description="Disordered" evidence="3">
    <location>
        <begin position="151"/>
        <end position="173"/>
    </location>
</feature>
<keyword evidence="1" id="KW-0547">Nucleotide-binding</keyword>
<dbReference type="AlphaFoldDB" id="A0A9W6NJH4"/>
<dbReference type="EMBL" id="BSFP01000002">
    <property type="protein sequence ID" value="GLK98691.1"/>
    <property type="molecule type" value="Genomic_DNA"/>
</dbReference>
<dbReference type="GO" id="GO:0004016">
    <property type="term" value="F:adenylate cyclase activity"/>
    <property type="evidence" value="ECO:0007669"/>
    <property type="project" value="TreeGrafter"/>
</dbReference>
<evidence type="ECO:0000313" key="5">
    <source>
        <dbReference type="EMBL" id="GLK98691.1"/>
    </source>
</evidence>
<feature type="region of interest" description="Disordered" evidence="3">
    <location>
        <begin position="1"/>
        <end position="20"/>
    </location>
</feature>
<organism evidence="5 6">
    <name type="scientific">Dactylosporangium matsuzakiense</name>
    <dbReference type="NCBI Taxonomy" id="53360"/>
    <lineage>
        <taxon>Bacteria</taxon>
        <taxon>Bacillati</taxon>
        <taxon>Actinomycetota</taxon>
        <taxon>Actinomycetes</taxon>
        <taxon>Micromonosporales</taxon>
        <taxon>Micromonosporaceae</taxon>
        <taxon>Dactylosporangium</taxon>
    </lineage>
</organism>
<proteinExistence type="predicted"/>
<dbReference type="GO" id="GO:0003677">
    <property type="term" value="F:DNA binding"/>
    <property type="evidence" value="ECO:0007669"/>
    <property type="project" value="InterPro"/>
</dbReference>
<evidence type="ECO:0000259" key="4">
    <source>
        <dbReference type="PROSITE" id="PS50043"/>
    </source>
</evidence>
<dbReference type="InterPro" id="IPR016032">
    <property type="entry name" value="Sig_transdc_resp-reg_C-effctor"/>
</dbReference>
<dbReference type="GO" id="GO:0005737">
    <property type="term" value="C:cytoplasm"/>
    <property type="evidence" value="ECO:0007669"/>
    <property type="project" value="TreeGrafter"/>
</dbReference>
<evidence type="ECO:0000256" key="3">
    <source>
        <dbReference type="SAM" id="MobiDB-lite"/>
    </source>
</evidence>
<dbReference type="PRINTS" id="PR00038">
    <property type="entry name" value="HTHLUXR"/>
</dbReference>